<dbReference type="FunFam" id="3.40.50.300:FF:000741">
    <property type="entry name" value="Putative mitochondrial dynamin GTPase"/>
    <property type="match status" value="1"/>
</dbReference>
<dbReference type="InterPro" id="IPR001401">
    <property type="entry name" value="Dynamin_GTPase"/>
</dbReference>
<dbReference type="PRINTS" id="PR00195">
    <property type="entry name" value="DYNAMIN"/>
</dbReference>
<dbReference type="GO" id="GO:0061024">
    <property type="term" value="P:membrane organization"/>
    <property type="evidence" value="ECO:0007669"/>
    <property type="project" value="UniProtKB-ARBA"/>
</dbReference>
<dbReference type="PROSITE" id="PS51388">
    <property type="entry name" value="GED"/>
    <property type="match status" value="1"/>
</dbReference>
<dbReference type="SUPFAM" id="SSF52540">
    <property type="entry name" value="P-loop containing nucleoside triphosphate hydrolases"/>
    <property type="match status" value="1"/>
</dbReference>
<organism evidence="21 22">
    <name type="scientific">Calocera cornea HHB12733</name>
    <dbReference type="NCBI Taxonomy" id="1353952"/>
    <lineage>
        <taxon>Eukaryota</taxon>
        <taxon>Fungi</taxon>
        <taxon>Dikarya</taxon>
        <taxon>Basidiomycota</taxon>
        <taxon>Agaricomycotina</taxon>
        <taxon>Dacrymycetes</taxon>
        <taxon>Dacrymycetales</taxon>
        <taxon>Dacrymycetaceae</taxon>
        <taxon>Calocera</taxon>
    </lineage>
</organism>
<dbReference type="Proteomes" id="UP000076842">
    <property type="component" value="Unassembled WGS sequence"/>
</dbReference>
<evidence type="ECO:0000313" key="21">
    <source>
        <dbReference type="EMBL" id="KZT57938.1"/>
    </source>
</evidence>
<dbReference type="InterPro" id="IPR030381">
    <property type="entry name" value="G_DYNAMIN_dom"/>
</dbReference>
<dbReference type="STRING" id="1353952.A0A165GDN1"/>
<dbReference type="InterPro" id="IPR045063">
    <property type="entry name" value="Dynamin_N"/>
</dbReference>
<dbReference type="PROSITE" id="PS00410">
    <property type="entry name" value="G_DYNAMIN_1"/>
    <property type="match status" value="1"/>
</dbReference>
<evidence type="ECO:0000256" key="5">
    <source>
        <dbReference type="ARBA" id="ARBA00022723"/>
    </source>
</evidence>
<dbReference type="PANTHER" id="PTHR11566:SF212">
    <property type="entry name" value="DYNAMIN"/>
    <property type="match status" value="1"/>
</dbReference>
<evidence type="ECO:0000256" key="3">
    <source>
        <dbReference type="ARBA" id="ARBA00011980"/>
    </source>
</evidence>
<dbReference type="InterPro" id="IPR027417">
    <property type="entry name" value="P-loop_NTPase"/>
</dbReference>
<dbReference type="GO" id="GO:0005525">
    <property type="term" value="F:GTP binding"/>
    <property type="evidence" value="ECO:0007669"/>
    <property type="project" value="UniProtKB-KW"/>
</dbReference>
<comment type="similarity">
    <text evidence="17">Belongs to the TRAFAC class dynamin-like GTPase superfamily. Dynamin/Fzo/YdjA family.</text>
</comment>
<keyword evidence="4" id="KW-0812">Transmembrane</keyword>
<dbReference type="PANTHER" id="PTHR11566">
    <property type="entry name" value="DYNAMIN"/>
    <property type="match status" value="1"/>
</dbReference>
<evidence type="ECO:0000256" key="1">
    <source>
        <dbReference type="ARBA" id="ARBA00004273"/>
    </source>
</evidence>
<keyword evidence="15" id="KW-1015">Disulfide bond</keyword>
<evidence type="ECO:0000256" key="8">
    <source>
        <dbReference type="ARBA" id="ARBA00022801"/>
    </source>
</evidence>
<feature type="region of interest" description="Disordered" evidence="18">
    <location>
        <begin position="151"/>
        <end position="170"/>
    </location>
</feature>
<dbReference type="GO" id="GO:0031623">
    <property type="term" value="P:receptor internalization"/>
    <property type="evidence" value="ECO:0007669"/>
    <property type="project" value="TreeGrafter"/>
</dbReference>
<evidence type="ECO:0000313" key="22">
    <source>
        <dbReference type="Proteomes" id="UP000076842"/>
    </source>
</evidence>
<evidence type="ECO:0000259" key="20">
    <source>
        <dbReference type="PROSITE" id="PS51718"/>
    </source>
</evidence>
<dbReference type="FunCoup" id="A0A165GDN1">
    <property type="interactions" value="19"/>
</dbReference>
<evidence type="ECO:0000256" key="4">
    <source>
        <dbReference type="ARBA" id="ARBA00022692"/>
    </source>
</evidence>
<dbReference type="GO" id="GO:0005874">
    <property type="term" value="C:microtubule"/>
    <property type="evidence" value="ECO:0007669"/>
    <property type="project" value="TreeGrafter"/>
</dbReference>
<keyword evidence="10" id="KW-0809">Transit peptide</keyword>
<evidence type="ECO:0000256" key="7">
    <source>
        <dbReference type="ARBA" id="ARBA00022792"/>
    </source>
</evidence>
<proteinExistence type="inferred from homology"/>
<gene>
    <name evidence="21" type="ORF">CALCODRAFT_523823</name>
</gene>
<dbReference type="Pfam" id="PF00350">
    <property type="entry name" value="Dynamin_N"/>
    <property type="match status" value="1"/>
</dbReference>
<dbReference type="GO" id="GO:0008017">
    <property type="term" value="F:microtubule binding"/>
    <property type="evidence" value="ECO:0007669"/>
    <property type="project" value="TreeGrafter"/>
</dbReference>
<dbReference type="SMART" id="SM00053">
    <property type="entry name" value="DYNc"/>
    <property type="match status" value="1"/>
</dbReference>
<dbReference type="GO" id="GO:0005886">
    <property type="term" value="C:plasma membrane"/>
    <property type="evidence" value="ECO:0007669"/>
    <property type="project" value="TreeGrafter"/>
</dbReference>
<keyword evidence="14" id="KW-0472">Membrane</keyword>
<dbReference type="Pfam" id="PF24550">
    <property type="entry name" value="LIS_MGM1"/>
    <property type="match status" value="1"/>
</dbReference>
<feature type="domain" description="GED" evidence="19">
    <location>
        <begin position="781"/>
        <end position="872"/>
    </location>
</feature>
<keyword evidence="6 17" id="KW-0547">Nucleotide-binding</keyword>
<evidence type="ECO:0000259" key="19">
    <source>
        <dbReference type="PROSITE" id="PS51388"/>
    </source>
</evidence>
<feature type="compositionally biased region" description="Basic and acidic residues" evidence="18">
    <location>
        <begin position="111"/>
        <end position="125"/>
    </location>
</feature>
<evidence type="ECO:0000256" key="11">
    <source>
        <dbReference type="ARBA" id="ARBA00022989"/>
    </source>
</evidence>
<dbReference type="Gene3D" id="3.40.50.300">
    <property type="entry name" value="P-loop containing nucleotide triphosphate hydrolases"/>
    <property type="match status" value="1"/>
</dbReference>
<dbReference type="AlphaFoldDB" id="A0A165GDN1"/>
<keyword evidence="22" id="KW-1185">Reference proteome</keyword>
<feature type="domain" description="Dynamin-type G" evidence="20">
    <location>
        <begin position="196"/>
        <end position="475"/>
    </location>
</feature>
<keyword evidence="11" id="KW-1133">Transmembrane helix</keyword>
<dbReference type="GO" id="GO:0003924">
    <property type="term" value="F:GTPase activity"/>
    <property type="evidence" value="ECO:0007669"/>
    <property type="project" value="InterPro"/>
</dbReference>
<comment type="catalytic activity">
    <reaction evidence="16">
        <text>GTP + H2O = GDP + phosphate + H(+)</text>
        <dbReference type="Rhea" id="RHEA:19669"/>
        <dbReference type="ChEBI" id="CHEBI:15377"/>
        <dbReference type="ChEBI" id="CHEBI:15378"/>
        <dbReference type="ChEBI" id="CHEBI:37565"/>
        <dbReference type="ChEBI" id="CHEBI:43474"/>
        <dbReference type="ChEBI" id="CHEBI:58189"/>
        <dbReference type="EC" id="3.6.5.5"/>
    </reaction>
</comment>
<dbReference type="CDD" id="cd08771">
    <property type="entry name" value="DLP_1"/>
    <property type="match status" value="1"/>
</dbReference>
<evidence type="ECO:0000256" key="15">
    <source>
        <dbReference type="ARBA" id="ARBA00023157"/>
    </source>
</evidence>
<dbReference type="OrthoDB" id="5061070at2759"/>
<dbReference type="InterPro" id="IPR056495">
    <property type="entry name" value="LIS_MGM1"/>
</dbReference>
<evidence type="ECO:0000256" key="6">
    <source>
        <dbReference type="ARBA" id="ARBA00022741"/>
    </source>
</evidence>
<protein>
    <recommendedName>
        <fullName evidence="3">dynamin GTPase</fullName>
        <ecNumber evidence="3">3.6.5.5</ecNumber>
    </recommendedName>
</protein>
<evidence type="ECO:0000256" key="13">
    <source>
        <dbReference type="ARBA" id="ARBA00023134"/>
    </source>
</evidence>
<dbReference type="PROSITE" id="PS51718">
    <property type="entry name" value="G_DYNAMIN_2"/>
    <property type="match status" value="1"/>
</dbReference>
<evidence type="ECO:0000256" key="18">
    <source>
        <dbReference type="SAM" id="MobiDB-lite"/>
    </source>
</evidence>
<dbReference type="InterPro" id="IPR019762">
    <property type="entry name" value="Dynamin_GTPase_CS"/>
</dbReference>
<feature type="region of interest" description="Disordered" evidence="18">
    <location>
        <begin position="106"/>
        <end position="137"/>
    </location>
</feature>
<evidence type="ECO:0000256" key="12">
    <source>
        <dbReference type="ARBA" id="ARBA00023128"/>
    </source>
</evidence>
<dbReference type="EC" id="3.6.5.5" evidence="3"/>
<dbReference type="GO" id="GO:0005743">
    <property type="term" value="C:mitochondrial inner membrane"/>
    <property type="evidence" value="ECO:0007669"/>
    <property type="project" value="UniProtKB-SubCell"/>
</dbReference>
<comment type="subcellular location">
    <subcellularLocation>
        <location evidence="1">Mitochondrion inner membrane</location>
    </subcellularLocation>
    <subcellularLocation>
        <location evidence="2">Mitochondrion intermembrane space</location>
    </subcellularLocation>
</comment>
<name>A0A165GDN1_9BASI</name>
<evidence type="ECO:0000256" key="17">
    <source>
        <dbReference type="RuleBase" id="RU003932"/>
    </source>
</evidence>
<accession>A0A165GDN1</accession>
<dbReference type="GO" id="GO:0046872">
    <property type="term" value="F:metal ion binding"/>
    <property type="evidence" value="ECO:0007669"/>
    <property type="project" value="UniProtKB-KW"/>
</dbReference>
<dbReference type="InParanoid" id="A0A165GDN1"/>
<keyword evidence="13 17" id="KW-0342">GTP-binding</keyword>
<dbReference type="InterPro" id="IPR022812">
    <property type="entry name" value="Dynamin"/>
</dbReference>
<keyword evidence="9" id="KW-0460">Magnesium</keyword>
<evidence type="ECO:0000256" key="16">
    <source>
        <dbReference type="ARBA" id="ARBA00048040"/>
    </source>
</evidence>
<dbReference type="EMBL" id="KV423957">
    <property type="protein sequence ID" value="KZT57938.1"/>
    <property type="molecule type" value="Genomic_DNA"/>
</dbReference>
<feature type="compositionally biased region" description="Basic and acidic residues" evidence="18">
    <location>
        <begin position="155"/>
        <end position="170"/>
    </location>
</feature>
<keyword evidence="8" id="KW-0378">Hydrolase</keyword>
<keyword evidence="7" id="KW-0999">Mitochondrion inner membrane</keyword>
<keyword evidence="5" id="KW-0479">Metal-binding</keyword>
<reference evidence="21 22" key="1">
    <citation type="journal article" date="2016" name="Mol. Biol. Evol.">
        <title>Comparative Genomics of Early-Diverging Mushroom-Forming Fungi Provides Insights into the Origins of Lignocellulose Decay Capabilities.</title>
        <authorList>
            <person name="Nagy L.G."/>
            <person name="Riley R."/>
            <person name="Tritt A."/>
            <person name="Adam C."/>
            <person name="Daum C."/>
            <person name="Floudas D."/>
            <person name="Sun H."/>
            <person name="Yadav J.S."/>
            <person name="Pangilinan J."/>
            <person name="Larsson K.H."/>
            <person name="Matsuura K."/>
            <person name="Barry K."/>
            <person name="Labutti K."/>
            <person name="Kuo R."/>
            <person name="Ohm R.A."/>
            <person name="Bhattacharya S.S."/>
            <person name="Shirouzu T."/>
            <person name="Yoshinaga Y."/>
            <person name="Martin F.M."/>
            <person name="Grigoriev I.V."/>
            <person name="Hibbett D.S."/>
        </authorList>
    </citation>
    <scope>NUCLEOTIDE SEQUENCE [LARGE SCALE GENOMIC DNA]</scope>
    <source>
        <strain evidence="21 22">HHB12733</strain>
    </source>
</reference>
<dbReference type="InterPro" id="IPR020850">
    <property type="entry name" value="GED_dom"/>
</dbReference>
<evidence type="ECO:0000256" key="2">
    <source>
        <dbReference type="ARBA" id="ARBA00004569"/>
    </source>
</evidence>
<keyword evidence="12" id="KW-0496">Mitochondrion</keyword>
<sequence>MAIRRAAYMRNMHARAISYSALPKFVLRAFRVPIAGVGLGAGAVGYANYKVEEFRKQTNEWITSAQETAADFFDAASGQLNSVVERVGSIELPKFETPEFLKGLLKASGGKGEKGEGRSKKDGEGSKAGGEPDGSDKGTAVAALIAATLSSPADPKAEEKRSGSDQLQDRQDGLMHLTRKLIEIRSILLSIDQSDSLKLPSIVVIGSQSSGKSSVLEAIVGHEFLPKGNNMVTRRPIELTLIHAPAAEGNAAEYGEFPALGLGKITDWKEIQKTLVELNQAVPAEECVSDKPIDLRIHSPHVPDLTLIDLPGYVQISSLDQPEELKEKIANLCDRYIKEPNIILAVCAANVDLANSPALRASRKVDPLGLRTIGVITKMDLVDPEAGAMILQGNRYPLHLGYVGVVCKPTGLSAVRAHLGSETPNMTGAVMRREEDYFGAHREHFGKSSNIMVGTDTLRKRLMDVLESSMASSLHSISNAVQLELEDAQYQFKVQYNDRRITAESYVAETVDQLKARFKELTAQFTKPEIRSKLKGMLDEKLMDILEQLYWSDKRVEELTALGNDPKVKPEEVDSYWRYKLDAASSLLTKSGVGRDSTQLVADGLRGLIESIASGEPFNYHPQTVERIIQFSHAILRERLGVAADQVENCIKPYKYEVEVEDREWTTGRDKAQSLFENEVKMCQDKLVEIRKKVGGSRRLSNLLEYVRSLEEQERQRSLQRIARLKSGEDVDDDRPLMLDSYRYSPAVIIDGRQALAYSNRLEVLKLRLAALKSKRCRAGPENDVLCPEVFLNVVADKLAYTSALFLNIELLDHFLYQFPREIDSRLMYDLDRKEIAKFARENPTIRDHLDLQERKDKLEEVSEKTLLLCQC</sequence>
<dbReference type="GO" id="GO:0005758">
    <property type="term" value="C:mitochondrial intermembrane space"/>
    <property type="evidence" value="ECO:0007669"/>
    <property type="project" value="UniProtKB-SubCell"/>
</dbReference>
<evidence type="ECO:0000256" key="14">
    <source>
        <dbReference type="ARBA" id="ARBA00023136"/>
    </source>
</evidence>
<evidence type="ECO:0000256" key="9">
    <source>
        <dbReference type="ARBA" id="ARBA00022842"/>
    </source>
</evidence>
<evidence type="ECO:0000256" key="10">
    <source>
        <dbReference type="ARBA" id="ARBA00022946"/>
    </source>
</evidence>